<feature type="domain" description="RNA recognition motif spliceosomal PrP8" evidence="3">
    <location>
        <begin position="217"/>
        <end position="272"/>
    </location>
</feature>
<protein>
    <submittedName>
        <fullName evidence="4">PROCN-domain-containing protein</fullName>
    </submittedName>
</protein>
<accession>A0A165R0D5</accession>
<dbReference type="AlphaFoldDB" id="A0A165R0D5"/>
<name>A0A165R0D5_EXIGL</name>
<organism evidence="4 5">
    <name type="scientific">Exidia glandulosa HHB12029</name>
    <dbReference type="NCBI Taxonomy" id="1314781"/>
    <lineage>
        <taxon>Eukaryota</taxon>
        <taxon>Fungi</taxon>
        <taxon>Dikarya</taxon>
        <taxon>Basidiomycota</taxon>
        <taxon>Agaricomycotina</taxon>
        <taxon>Agaricomycetes</taxon>
        <taxon>Auriculariales</taxon>
        <taxon>Exidiaceae</taxon>
        <taxon>Exidia</taxon>
    </lineage>
</organism>
<dbReference type="PANTHER" id="PTHR11140">
    <property type="entry name" value="PRE-MRNA SPLICING FACTOR PRP8"/>
    <property type="match status" value="1"/>
</dbReference>
<sequence length="607" mass="69205">MTKQRVESHYDLELRAAVMPESIKQAKTILQHLSEAWRCWKANIPSKVPGMSTVIENIILRYERQHAYLKDGPYISAEEAVTIYTSTVHWLESRKFVPIPFPPRSYKHDTKLLVLALEKLKEAYNNAKSSLLSNKHTITRTSGTFKEVGIEFFDTYDKLIPCYDLEPIENITDALHQFLLFEADKCGLCPSRIKPADTEPPPLPVYKWCQGINNLTDKIDLTTLNHLLHLIMDHNLASYITGKNNCVLAYKDMAHTNAYGMIRGLQFSAFVFHEMAGPPQMPNIFIRYRDTAIETRHPVRPYSRYVDRIYILFRFTAREARGLIERYLSANPDPTNNNHDVNLDLGVFWNVKQSLPRSLTTIAWEDAYVSVYYGEQFSMKDGVWNLTNEQTKERSAQAFLRVSDDDLAHDERRNRLAEDRRDRARHLDHDSHPVHVTLREEGVDKDVTLGSLPTARDLTTALPSRRYHSSSPGPRRTTTHLPDDDDDSSGGNCHTDADSCALLDPLSDRNVMFEIVARAMLPRISPTVSSRLTQRRSLLAIIAPFGVFSIADDKEYIEGGFMASKKPFGVLATDELSFLDRKVRKQRLRLCVPDLGAPLMAGELAKT</sequence>
<dbReference type="InterPro" id="IPR012592">
    <property type="entry name" value="PROCN"/>
</dbReference>
<reference evidence="4 5" key="1">
    <citation type="journal article" date="2016" name="Mol. Biol. Evol.">
        <title>Comparative Genomics of Early-Diverging Mushroom-Forming Fungi Provides Insights into the Origins of Lignocellulose Decay Capabilities.</title>
        <authorList>
            <person name="Nagy L.G."/>
            <person name="Riley R."/>
            <person name="Tritt A."/>
            <person name="Adam C."/>
            <person name="Daum C."/>
            <person name="Floudas D."/>
            <person name="Sun H."/>
            <person name="Yadav J.S."/>
            <person name="Pangilinan J."/>
            <person name="Larsson K.H."/>
            <person name="Matsuura K."/>
            <person name="Barry K."/>
            <person name="Labutti K."/>
            <person name="Kuo R."/>
            <person name="Ohm R.A."/>
            <person name="Bhattacharya S.S."/>
            <person name="Shirouzu T."/>
            <person name="Yoshinaga Y."/>
            <person name="Martin F.M."/>
            <person name="Grigoriev I.V."/>
            <person name="Hibbett D.S."/>
        </authorList>
    </citation>
    <scope>NUCLEOTIDE SEQUENCE [LARGE SCALE GENOMIC DNA]</scope>
    <source>
        <strain evidence="4 5">HHB12029</strain>
    </source>
</reference>
<proteinExistence type="predicted"/>
<evidence type="ECO:0000313" key="4">
    <source>
        <dbReference type="EMBL" id="KZW04314.1"/>
    </source>
</evidence>
<dbReference type="GO" id="GO:0030623">
    <property type="term" value="F:U5 snRNA binding"/>
    <property type="evidence" value="ECO:0007669"/>
    <property type="project" value="TreeGrafter"/>
</dbReference>
<dbReference type="GO" id="GO:0071013">
    <property type="term" value="C:catalytic step 2 spliceosome"/>
    <property type="evidence" value="ECO:0007669"/>
    <property type="project" value="TreeGrafter"/>
</dbReference>
<dbReference type="PANTHER" id="PTHR11140:SF0">
    <property type="entry name" value="PRE-MRNA-PROCESSING-SPLICING FACTOR 8"/>
    <property type="match status" value="1"/>
</dbReference>
<evidence type="ECO:0000256" key="1">
    <source>
        <dbReference type="SAM" id="MobiDB-lite"/>
    </source>
</evidence>
<keyword evidence="5" id="KW-1185">Reference proteome</keyword>
<dbReference type="GO" id="GO:0030619">
    <property type="term" value="F:U1 snRNA binding"/>
    <property type="evidence" value="ECO:0007669"/>
    <property type="project" value="TreeGrafter"/>
</dbReference>
<feature type="region of interest" description="Disordered" evidence="1">
    <location>
        <begin position="418"/>
        <end position="492"/>
    </location>
</feature>
<gene>
    <name evidence="4" type="ORF">EXIGLDRAFT_758610</name>
</gene>
<dbReference type="STRING" id="1314781.A0A165R0D5"/>
<dbReference type="GO" id="GO:0000244">
    <property type="term" value="P:spliceosomal tri-snRNP complex assembly"/>
    <property type="evidence" value="ECO:0007669"/>
    <property type="project" value="TreeGrafter"/>
</dbReference>
<dbReference type="Gene3D" id="3.30.43.40">
    <property type="entry name" value="Pre-mRNA-processing-splicing factor 8, U5-snRNA-binding domain"/>
    <property type="match status" value="1"/>
</dbReference>
<dbReference type="GO" id="GO:0030620">
    <property type="term" value="F:U2 snRNA binding"/>
    <property type="evidence" value="ECO:0007669"/>
    <property type="project" value="TreeGrafter"/>
</dbReference>
<dbReference type="SUPFAM" id="SSF53098">
    <property type="entry name" value="Ribonuclease H-like"/>
    <property type="match status" value="1"/>
</dbReference>
<dbReference type="Proteomes" id="UP000077266">
    <property type="component" value="Unassembled WGS sequence"/>
</dbReference>
<dbReference type="Pfam" id="PF08083">
    <property type="entry name" value="PROCN"/>
    <property type="match status" value="1"/>
</dbReference>
<dbReference type="GO" id="GO:0017070">
    <property type="term" value="F:U6 snRNA binding"/>
    <property type="evidence" value="ECO:0007669"/>
    <property type="project" value="TreeGrafter"/>
</dbReference>
<dbReference type="GO" id="GO:0005682">
    <property type="term" value="C:U5 snRNP"/>
    <property type="evidence" value="ECO:0007669"/>
    <property type="project" value="TreeGrafter"/>
</dbReference>
<dbReference type="InterPro" id="IPR012337">
    <property type="entry name" value="RNaseH-like_sf"/>
</dbReference>
<evidence type="ECO:0000259" key="2">
    <source>
        <dbReference type="Pfam" id="PF08083"/>
    </source>
</evidence>
<dbReference type="InParanoid" id="A0A165R0D5"/>
<dbReference type="InterPro" id="IPR042516">
    <property type="entry name" value="Prp8_U5-snRNA-bd_sf"/>
</dbReference>
<dbReference type="GO" id="GO:0097157">
    <property type="term" value="F:pre-mRNA intronic binding"/>
    <property type="evidence" value="ECO:0007669"/>
    <property type="project" value="TreeGrafter"/>
</dbReference>
<dbReference type="Pfam" id="PF10598">
    <property type="entry name" value="RRM_4"/>
    <property type="match status" value="1"/>
</dbReference>
<evidence type="ECO:0000259" key="3">
    <source>
        <dbReference type="Pfam" id="PF10598"/>
    </source>
</evidence>
<dbReference type="InterPro" id="IPR027652">
    <property type="entry name" value="PRP8"/>
</dbReference>
<dbReference type="EMBL" id="KV425882">
    <property type="protein sequence ID" value="KZW04314.1"/>
    <property type="molecule type" value="Genomic_DNA"/>
</dbReference>
<dbReference type="OrthoDB" id="1931567at2759"/>
<dbReference type="InterPro" id="IPR019582">
    <property type="entry name" value="RRM_spliceosomal_PrP8"/>
</dbReference>
<evidence type="ECO:0000313" key="5">
    <source>
        <dbReference type="Proteomes" id="UP000077266"/>
    </source>
</evidence>
<feature type="domain" description="PROCN" evidence="2">
    <location>
        <begin position="1"/>
        <end position="67"/>
    </location>
</feature>
<feature type="compositionally biased region" description="Basic and acidic residues" evidence="1">
    <location>
        <begin position="418"/>
        <end position="447"/>
    </location>
</feature>